<evidence type="ECO:0000313" key="2">
    <source>
        <dbReference type="EMBL" id="KAF9485774.1"/>
    </source>
</evidence>
<dbReference type="Proteomes" id="UP000807469">
    <property type="component" value="Unassembled WGS sequence"/>
</dbReference>
<protein>
    <recommendedName>
        <fullName evidence="4">Phosphatidylglycerol/phosphatidylinositol transfer protein</fullName>
    </recommendedName>
</protein>
<name>A0A9P5ZG27_9AGAR</name>
<evidence type="ECO:0000256" key="1">
    <source>
        <dbReference type="SAM" id="SignalP"/>
    </source>
</evidence>
<feature type="signal peptide" evidence="1">
    <location>
        <begin position="1"/>
        <end position="19"/>
    </location>
</feature>
<accession>A0A9P5ZG27</accession>
<proteinExistence type="predicted"/>
<comment type="caution">
    <text evidence="2">The sequence shown here is derived from an EMBL/GenBank/DDBJ whole genome shotgun (WGS) entry which is preliminary data.</text>
</comment>
<dbReference type="InterPro" id="IPR045469">
    <property type="entry name" value="Nis1"/>
</dbReference>
<dbReference type="OrthoDB" id="2841294at2759"/>
<keyword evidence="1" id="KW-0732">Signal</keyword>
<gene>
    <name evidence="2" type="ORF">BDN70DRAFT_988428</name>
</gene>
<reference evidence="2" key="1">
    <citation type="submission" date="2020-11" db="EMBL/GenBank/DDBJ databases">
        <authorList>
            <consortium name="DOE Joint Genome Institute"/>
            <person name="Ahrendt S."/>
            <person name="Riley R."/>
            <person name="Andreopoulos W."/>
            <person name="Labutti K."/>
            <person name="Pangilinan J."/>
            <person name="Ruiz-Duenas F.J."/>
            <person name="Barrasa J.M."/>
            <person name="Sanchez-Garcia M."/>
            <person name="Camarero S."/>
            <person name="Miyauchi S."/>
            <person name="Serrano A."/>
            <person name="Linde D."/>
            <person name="Babiker R."/>
            <person name="Drula E."/>
            <person name="Ayuso-Fernandez I."/>
            <person name="Pacheco R."/>
            <person name="Padilla G."/>
            <person name="Ferreira P."/>
            <person name="Barriuso J."/>
            <person name="Kellner H."/>
            <person name="Castanera R."/>
            <person name="Alfaro M."/>
            <person name="Ramirez L."/>
            <person name="Pisabarro A.G."/>
            <person name="Kuo A."/>
            <person name="Tritt A."/>
            <person name="Lipzen A."/>
            <person name="He G."/>
            <person name="Yan M."/>
            <person name="Ng V."/>
            <person name="Cullen D."/>
            <person name="Martin F."/>
            <person name="Rosso M.-N."/>
            <person name="Henrissat B."/>
            <person name="Hibbett D."/>
            <person name="Martinez A.T."/>
            <person name="Grigoriev I.V."/>
        </authorList>
    </citation>
    <scope>NUCLEOTIDE SEQUENCE</scope>
    <source>
        <strain evidence="2">CIRM-BRFM 674</strain>
    </source>
</reference>
<keyword evidence="3" id="KW-1185">Reference proteome</keyword>
<dbReference type="EMBL" id="MU155133">
    <property type="protein sequence ID" value="KAF9485774.1"/>
    <property type="molecule type" value="Genomic_DNA"/>
</dbReference>
<sequence length="145" mass="15215">MKFTLSALASAFLVGSTFAQRTSIGFPFDGATVQAGTNIIVEIDRPNFLSGAEEVAVVLGLLHCPSVASCLPPEASLGTILYNGPYDPEYHSNAPPSKPPHQNFTVAIPSTFVKGTAQLAAFHVSLVGASRGPFTEINNITVNVQ</sequence>
<dbReference type="Pfam" id="PF19271">
    <property type="entry name" value="Nis1"/>
    <property type="match status" value="1"/>
</dbReference>
<evidence type="ECO:0008006" key="4">
    <source>
        <dbReference type="Google" id="ProtNLM"/>
    </source>
</evidence>
<dbReference type="AlphaFoldDB" id="A0A9P5ZG27"/>
<feature type="chain" id="PRO_5040475516" description="Phosphatidylglycerol/phosphatidylinositol transfer protein" evidence="1">
    <location>
        <begin position="20"/>
        <end position="145"/>
    </location>
</feature>
<organism evidence="2 3">
    <name type="scientific">Pholiota conissans</name>
    <dbReference type="NCBI Taxonomy" id="109636"/>
    <lineage>
        <taxon>Eukaryota</taxon>
        <taxon>Fungi</taxon>
        <taxon>Dikarya</taxon>
        <taxon>Basidiomycota</taxon>
        <taxon>Agaricomycotina</taxon>
        <taxon>Agaricomycetes</taxon>
        <taxon>Agaricomycetidae</taxon>
        <taxon>Agaricales</taxon>
        <taxon>Agaricineae</taxon>
        <taxon>Strophariaceae</taxon>
        <taxon>Pholiota</taxon>
    </lineage>
</organism>
<evidence type="ECO:0000313" key="3">
    <source>
        <dbReference type="Proteomes" id="UP000807469"/>
    </source>
</evidence>